<evidence type="ECO:0000256" key="1">
    <source>
        <dbReference type="SAM" id="Phobius"/>
    </source>
</evidence>
<keyword evidence="1" id="KW-1133">Transmembrane helix</keyword>
<keyword evidence="3" id="KW-1185">Reference proteome</keyword>
<reference evidence="2 3" key="1">
    <citation type="submission" date="2021-10" db="EMBL/GenBank/DDBJ databases">
        <title>Anaerobic single-cell dispensing facilitates the cultivation of human gut bacteria.</title>
        <authorList>
            <person name="Afrizal A."/>
        </authorList>
    </citation>
    <scope>NUCLEOTIDE SEQUENCE [LARGE SCALE GENOMIC DNA]</scope>
    <source>
        <strain evidence="2 3">CLA-AA-H224</strain>
    </source>
</reference>
<feature type="transmembrane region" description="Helical" evidence="1">
    <location>
        <begin position="53"/>
        <end position="72"/>
    </location>
</feature>
<name>A0AAE3E6I6_9FIRM</name>
<organism evidence="2 3">
    <name type="scientific">Anthropogastromicrobium aceti</name>
    <dbReference type="NCBI Taxonomy" id="2981768"/>
    <lineage>
        <taxon>Bacteria</taxon>
        <taxon>Bacillati</taxon>
        <taxon>Bacillota</taxon>
        <taxon>Clostridia</taxon>
        <taxon>Lachnospirales</taxon>
        <taxon>Lachnospiraceae</taxon>
        <taxon>Anthropogastromicrobium</taxon>
    </lineage>
</organism>
<sequence>MILIVCVVIAAVLFLVWGVKQNKFGKYYWGYAIAFGLTILTCFIHVHQMYHWTVILVDIIAALTWGIAGIVGHRQNRLG</sequence>
<dbReference type="Proteomes" id="UP001198200">
    <property type="component" value="Unassembled WGS sequence"/>
</dbReference>
<evidence type="ECO:0000313" key="3">
    <source>
        <dbReference type="Proteomes" id="UP001198200"/>
    </source>
</evidence>
<dbReference type="RefSeq" id="WP_308732319.1">
    <property type="nucleotide sequence ID" value="NZ_JAJEQN010000044.1"/>
</dbReference>
<gene>
    <name evidence="2" type="ORF">LKD48_13845</name>
</gene>
<dbReference type="EMBL" id="JAJEQN010000044">
    <property type="protein sequence ID" value="MCC2222691.1"/>
    <property type="molecule type" value="Genomic_DNA"/>
</dbReference>
<comment type="caution">
    <text evidence="2">The sequence shown here is derived from an EMBL/GenBank/DDBJ whole genome shotgun (WGS) entry which is preliminary data.</text>
</comment>
<protein>
    <submittedName>
        <fullName evidence="2">Uncharacterized protein</fullName>
    </submittedName>
</protein>
<feature type="transmembrane region" description="Helical" evidence="1">
    <location>
        <begin position="28"/>
        <end position="46"/>
    </location>
</feature>
<evidence type="ECO:0000313" key="2">
    <source>
        <dbReference type="EMBL" id="MCC2222691.1"/>
    </source>
</evidence>
<accession>A0AAE3E6I6</accession>
<keyword evidence="1" id="KW-0472">Membrane</keyword>
<dbReference type="AlphaFoldDB" id="A0AAE3E6I6"/>
<proteinExistence type="predicted"/>
<keyword evidence="1" id="KW-0812">Transmembrane</keyword>